<protein>
    <submittedName>
        <fullName evidence="1">Uncharacterized protein</fullName>
    </submittedName>
</protein>
<dbReference type="AlphaFoldDB" id="A0A3B0UBK3"/>
<reference evidence="1" key="1">
    <citation type="submission" date="2018-06" db="EMBL/GenBank/DDBJ databases">
        <authorList>
            <person name="Zhirakovskaya E."/>
        </authorList>
    </citation>
    <scope>NUCLEOTIDE SEQUENCE</scope>
</reference>
<organism evidence="1">
    <name type="scientific">hydrothermal vent metagenome</name>
    <dbReference type="NCBI Taxonomy" id="652676"/>
    <lineage>
        <taxon>unclassified sequences</taxon>
        <taxon>metagenomes</taxon>
        <taxon>ecological metagenomes</taxon>
    </lineage>
</organism>
<dbReference type="EMBL" id="UOEP01000162">
    <property type="protein sequence ID" value="VAW21969.1"/>
    <property type="molecule type" value="Genomic_DNA"/>
</dbReference>
<evidence type="ECO:0000313" key="1">
    <source>
        <dbReference type="EMBL" id="VAW21969.1"/>
    </source>
</evidence>
<accession>A0A3B0UBK3</accession>
<sequence length="168" mass="18897">MSAEKIVIFINLIISFTFASIAQPIEISVSGTPTFESSLISISEAGNDFTNNTIESSTQSFISVYAINFWDKMSKKFGYRVTAYKTDINMHPSLVLEIKRGGNRHGHFNKSGIYHGRNWQPVTNTPVYFFSGSAPTYNIPVSYRIRNISVLIPADDFETTVVFTVYED</sequence>
<gene>
    <name evidence="1" type="ORF">MNBD_BACTEROID01-431</name>
</gene>
<proteinExistence type="predicted"/>
<name>A0A3B0UBK3_9ZZZZ</name>